<name>A0A6H5J704_9HYME</name>
<evidence type="ECO:0000256" key="3">
    <source>
        <dbReference type="ARBA" id="ARBA00022786"/>
    </source>
</evidence>
<dbReference type="Gene3D" id="1.20.1310.10">
    <property type="entry name" value="Cullin Repeats"/>
    <property type="match status" value="4"/>
</dbReference>
<organism evidence="7 8">
    <name type="scientific">Trichogramma brassicae</name>
    <dbReference type="NCBI Taxonomy" id="86971"/>
    <lineage>
        <taxon>Eukaryota</taxon>
        <taxon>Metazoa</taxon>
        <taxon>Ecdysozoa</taxon>
        <taxon>Arthropoda</taxon>
        <taxon>Hexapoda</taxon>
        <taxon>Insecta</taxon>
        <taxon>Pterygota</taxon>
        <taxon>Neoptera</taxon>
        <taxon>Endopterygota</taxon>
        <taxon>Hymenoptera</taxon>
        <taxon>Apocrita</taxon>
        <taxon>Proctotrupomorpha</taxon>
        <taxon>Chalcidoidea</taxon>
        <taxon>Trichogrammatidae</taxon>
        <taxon>Trichogramma</taxon>
    </lineage>
</organism>
<accession>A0A6H5J704</accession>
<dbReference type="GO" id="GO:0031461">
    <property type="term" value="C:cullin-RING ubiquitin ligase complex"/>
    <property type="evidence" value="ECO:0007669"/>
    <property type="project" value="UniProtKB-ARBA"/>
</dbReference>
<dbReference type="InterPro" id="IPR016159">
    <property type="entry name" value="Cullin_repeat-like_dom_sf"/>
</dbReference>
<evidence type="ECO:0000256" key="4">
    <source>
        <dbReference type="PROSITE-ProRule" id="PRU00330"/>
    </source>
</evidence>
<sequence>MSLKPKVVDFNETWNVLQQTIRGVLTLADIPRATWNDRFSDVYSLCVAYPEPLADRLYNETEKFLNDHVSNLLKNVNAKGEKCLLQAYHSAWSEYSQGLNYLHQLYLYLNQQHIKKAKLSEAEIIYGPNSVLAYQNPDQKEIGELGLFIWKIKMIESLKTSLVAILLEEIHADRLGEAQISTTDVICGVIDSFVRVEEYKTKGQLDFYQEIFETQFLNQSGDFYSREASELLQQSNVTRYMERVTWRLSQEELRAHKFLHVTSVSKVKHCCEEKMVAAHVEWLHTEVDDMIKNERRKDLSLIYTLLKPLPSGLIHLVDKLADHIADEGIKVIGLLNGDNIHVQFIENMLDVHTKYMEMIKDLFKGDQTFVGALDKACSTVVNHRVSPRQPTRAPELLAKYCDSLLKKSSKVASESEVEEKLARSITIFKYVDDKDVFQKFYARMLAKRLIHQQSQSMDTEEIMIDKLKQACGYEFTNKLHRMFTDMTVSADLNTKFVAYLRENKTGNDLGIGFMVYVLQAGAWPLGLPPSPGLFHVPQQLEKSVQAFEQFYHAQFSGRKLTWLHHLCQGELKLNYLKKPYLVTVQTYQMALLLLFEQSNTISCKEAASSLHLSHDQLVKHAASLIESKILKKSPETDLQEDSTLILNTNYYNKRTKFRITGALQRDSPQEAEATHRSVDDDRKLYLQAAIVRIMKSRKILKHNQLVQEVQPSWIYRGSKLDFHVLSLSCLLLCFSGLGPLQLMQQLPFHHKWMYHDLQFEEVCVLQDLTWKQQYTLYVTWMLLFDNTLTSGGRLSCTHTYTQIDPYLTHI</sequence>
<gene>
    <name evidence="7" type="ORF">TBRA_LOCUS16790</name>
</gene>
<dbReference type="AlphaFoldDB" id="A0A6H5J704"/>
<dbReference type="InterPro" id="IPR036388">
    <property type="entry name" value="WH-like_DNA-bd_sf"/>
</dbReference>
<dbReference type="SUPFAM" id="SSF75632">
    <property type="entry name" value="Cullin homology domain"/>
    <property type="match status" value="1"/>
</dbReference>
<dbReference type="SUPFAM" id="SSF74788">
    <property type="entry name" value="Cullin repeat-like"/>
    <property type="match status" value="1"/>
</dbReference>
<proteinExistence type="inferred from homology"/>
<dbReference type="InterPro" id="IPR019559">
    <property type="entry name" value="Cullin_neddylation_domain"/>
</dbReference>
<dbReference type="InterPro" id="IPR036317">
    <property type="entry name" value="Cullin_homology_sf"/>
</dbReference>
<dbReference type="FunFam" id="1.20.1310.10:FF:000012">
    <property type="entry name" value="Cullin 2"/>
    <property type="match status" value="1"/>
</dbReference>
<comment type="pathway">
    <text evidence="1">Protein modification; protein ubiquitination.</text>
</comment>
<dbReference type="GO" id="GO:0006511">
    <property type="term" value="P:ubiquitin-dependent protein catabolic process"/>
    <property type="evidence" value="ECO:0007669"/>
    <property type="project" value="InterPro"/>
</dbReference>
<dbReference type="Pfam" id="PF10557">
    <property type="entry name" value="Cullin_Nedd8"/>
    <property type="match status" value="1"/>
</dbReference>
<dbReference type="InterPro" id="IPR001373">
    <property type="entry name" value="Cullin_N"/>
</dbReference>
<evidence type="ECO:0000256" key="5">
    <source>
        <dbReference type="RuleBase" id="RU003829"/>
    </source>
</evidence>
<evidence type="ECO:0000256" key="2">
    <source>
        <dbReference type="ARBA" id="ARBA00006019"/>
    </source>
</evidence>
<keyword evidence="3" id="KW-0833">Ubl conjugation pathway</keyword>
<dbReference type="PANTHER" id="PTHR11932">
    <property type="entry name" value="CULLIN"/>
    <property type="match status" value="1"/>
</dbReference>
<evidence type="ECO:0000256" key="1">
    <source>
        <dbReference type="ARBA" id="ARBA00004906"/>
    </source>
</evidence>
<dbReference type="Gene3D" id="3.30.230.130">
    <property type="entry name" value="Cullin, Chain C, Domain 2"/>
    <property type="match status" value="1"/>
</dbReference>
<dbReference type="SMART" id="SM00182">
    <property type="entry name" value="CULLIN"/>
    <property type="match status" value="1"/>
</dbReference>
<dbReference type="FunFam" id="1.20.1310.10:FF:000022">
    <property type="entry name" value="Cullin-2 isoform 2"/>
    <property type="match status" value="1"/>
</dbReference>
<feature type="domain" description="Cullin family profile" evidence="6">
    <location>
        <begin position="392"/>
        <end position="625"/>
    </location>
</feature>
<dbReference type="GO" id="GO:0031625">
    <property type="term" value="F:ubiquitin protein ligase binding"/>
    <property type="evidence" value="ECO:0007669"/>
    <property type="project" value="InterPro"/>
</dbReference>
<dbReference type="InterPro" id="IPR045093">
    <property type="entry name" value="Cullin"/>
</dbReference>
<dbReference type="FunFam" id="3.30.230.130:FF:000003">
    <property type="entry name" value="Cullin 2"/>
    <property type="match status" value="1"/>
</dbReference>
<dbReference type="InterPro" id="IPR016158">
    <property type="entry name" value="Cullin_homology"/>
</dbReference>
<dbReference type="Gene3D" id="1.10.10.10">
    <property type="entry name" value="Winged helix-like DNA-binding domain superfamily/Winged helix DNA-binding domain"/>
    <property type="match status" value="1"/>
</dbReference>
<dbReference type="Proteomes" id="UP000479190">
    <property type="component" value="Unassembled WGS sequence"/>
</dbReference>
<comment type="similarity">
    <text evidence="2 4 5">Belongs to the cullin family.</text>
</comment>
<dbReference type="Pfam" id="PF26557">
    <property type="entry name" value="Cullin_AB"/>
    <property type="match status" value="1"/>
</dbReference>
<dbReference type="PROSITE" id="PS50069">
    <property type="entry name" value="CULLIN_2"/>
    <property type="match status" value="1"/>
</dbReference>
<dbReference type="Pfam" id="PF00888">
    <property type="entry name" value="Cullin"/>
    <property type="match status" value="1"/>
</dbReference>
<keyword evidence="8" id="KW-1185">Reference proteome</keyword>
<dbReference type="OrthoDB" id="27073at2759"/>
<evidence type="ECO:0000313" key="8">
    <source>
        <dbReference type="Proteomes" id="UP000479190"/>
    </source>
</evidence>
<evidence type="ECO:0000313" key="7">
    <source>
        <dbReference type="EMBL" id="CAB0045259.1"/>
    </source>
</evidence>
<reference evidence="7 8" key="1">
    <citation type="submission" date="2020-02" db="EMBL/GenBank/DDBJ databases">
        <authorList>
            <person name="Ferguson B K."/>
        </authorList>
    </citation>
    <scope>NUCLEOTIDE SEQUENCE [LARGE SCALE GENOMIC DNA]</scope>
</reference>
<dbReference type="InterPro" id="IPR059120">
    <property type="entry name" value="Cullin-like_AB"/>
</dbReference>
<dbReference type="InterPro" id="IPR036390">
    <property type="entry name" value="WH_DNA-bd_sf"/>
</dbReference>
<dbReference type="SMART" id="SM00884">
    <property type="entry name" value="Cullin_Nedd8"/>
    <property type="match status" value="1"/>
</dbReference>
<dbReference type="FunFam" id="1.20.1310.10:FF:000016">
    <property type="entry name" value="Cullin 2"/>
    <property type="match status" value="1"/>
</dbReference>
<evidence type="ECO:0000259" key="6">
    <source>
        <dbReference type="PROSITE" id="PS50069"/>
    </source>
</evidence>
<protein>
    <recommendedName>
        <fullName evidence="6">Cullin family profile domain-containing protein</fullName>
    </recommendedName>
</protein>
<dbReference type="SUPFAM" id="SSF46785">
    <property type="entry name" value="Winged helix' DNA-binding domain"/>
    <property type="match status" value="1"/>
</dbReference>
<dbReference type="EMBL" id="CADCXV010001560">
    <property type="protein sequence ID" value="CAB0045259.1"/>
    <property type="molecule type" value="Genomic_DNA"/>
</dbReference>